<keyword evidence="7" id="KW-1185">Reference proteome</keyword>
<dbReference type="GO" id="GO:0006511">
    <property type="term" value="P:ubiquitin-dependent protein catabolic process"/>
    <property type="evidence" value="ECO:0007669"/>
    <property type="project" value="TreeGrafter"/>
</dbReference>
<dbReference type="FunFam" id="3.30.40.10:FF:000781">
    <property type="entry name" value="Uncharacterized protein"/>
    <property type="match status" value="1"/>
</dbReference>
<comment type="caution">
    <text evidence="6">The sequence shown here is derived from an EMBL/GenBank/DDBJ whole genome shotgun (WGS) entry which is preliminary data.</text>
</comment>
<dbReference type="PROSITE" id="PS50089">
    <property type="entry name" value="ZF_RING_2"/>
    <property type="match status" value="1"/>
</dbReference>
<keyword evidence="3" id="KW-0862">Zinc</keyword>
<dbReference type="PANTHER" id="PTHR45931:SF16">
    <property type="entry name" value="RING_U-BOX SUPERFAMILY PROTEIN"/>
    <property type="match status" value="1"/>
</dbReference>
<name>A0AAV1SMC1_9ROSI</name>
<evidence type="ECO:0000256" key="3">
    <source>
        <dbReference type="ARBA" id="ARBA00022833"/>
    </source>
</evidence>
<evidence type="ECO:0000259" key="5">
    <source>
        <dbReference type="PROSITE" id="PS50089"/>
    </source>
</evidence>
<dbReference type="SMART" id="SM00184">
    <property type="entry name" value="RING"/>
    <property type="match status" value="1"/>
</dbReference>
<dbReference type="AlphaFoldDB" id="A0AAV1SMC1"/>
<keyword evidence="2 4" id="KW-0863">Zinc-finger</keyword>
<keyword evidence="1" id="KW-0479">Metal-binding</keyword>
<dbReference type="InterPro" id="IPR013083">
    <property type="entry name" value="Znf_RING/FYVE/PHD"/>
</dbReference>
<dbReference type="GO" id="GO:0008270">
    <property type="term" value="F:zinc ion binding"/>
    <property type="evidence" value="ECO:0007669"/>
    <property type="project" value="UniProtKB-KW"/>
</dbReference>
<dbReference type="SUPFAM" id="SSF57850">
    <property type="entry name" value="RING/U-box"/>
    <property type="match status" value="1"/>
</dbReference>
<gene>
    <name evidence="6" type="ORF">DCAF_LOCUS25403</name>
</gene>
<dbReference type="Gene3D" id="3.30.40.10">
    <property type="entry name" value="Zinc/RING finger domain, C3HC4 (zinc finger)"/>
    <property type="match status" value="1"/>
</dbReference>
<feature type="domain" description="RING-type" evidence="5">
    <location>
        <begin position="89"/>
        <end position="130"/>
    </location>
</feature>
<evidence type="ECO:0000313" key="7">
    <source>
        <dbReference type="Proteomes" id="UP001314170"/>
    </source>
</evidence>
<dbReference type="Proteomes" id="UP001314170">
    <property type="component" value="Unassembled WGS sequence"/>
</dbReference>
<protein>
    <recommendedName>
        <fullName evidence="5">RING-type domain-containing protein</fullName>
    </recommendedName>
</protein>
<organism evidence="6 7">
    <name type="scientific">Dovyalis caffra</name>
    <dbReference type="NCBI Taxonomy" id="77055"/>
    <lineage>
        <taxon>Eukaryota</taxon>
        <taxon>Viridiplantae</taxon>
        <taxon>Streptophyta</taxon>
        <taxon>Embryophyta</taxon>
        <taxon>Tracheophyta</taxon>
        <taxon>Spermatophyta</taxon>
        <taxon>Magnoliopsida</taxon>
        <taxon>eudicotyledons</taxon>
        <taxon>Gunneridae</taxon>
        <taxon>Pentapetalae</taxon>
        <taxon>rosids</taxon>
        <taxon>fabids</taxon>
        <taxon>Malpighiales</taxon>
        <taxon>Salicaceae</taxon>
        <taxon>Flacourtieae</taxon>
        <taxon>Dovyalis</taxon>
    </lineage>
</organism>
<evidence type="ECO:0000256" key="4">
    <source>
        <dbReference type="PROSITE-ProRule" id="PRU00175"/>
    </source>
</evidence>
<sequence>MDIFEKIRQLDLLCEIASNAAGMDKDAFIAIAIVKGICREARDRNREDGIARAERESMEVKAKQIPATKSSIDALGREVFNDSGSATDCIVCMEEIEAGDVAIRMPCSHVYHSDCIVKWLQICHMCPLCRYHMPFQALLFNGSILISSDFSNFAPLITYLLVSAMLTEKLVSS</sequence>
<dbReference type="EMBL" id="CAWUPB010001195">
    <property type="protein sequence ID" value="CAK7354914.1"/>
    <property type="molecule type" value="Genomic_DNA"/>
</dbReference>
<dbReference type="InterPro" id="IPR051834">
    <property type="entry name" value="RING_finger_E3_ligase"/>
</dbReference>
<dbReference type="Pfam" id="PF13639">
    <property type="entry name" value="zf-RING_2"/>
    <property type="match status" value="1"/>
</dbReference>
<proteinExistence type="predicted"/>
<dbReference type="InterPro" id="IPR001841">
    <property type="entry name" value="Znf_RING"/>
</dbReference>
<dbReference type="PANTHER" id="PTHR45931">
    <property type="entry name" value="SI:CH211-59O9.10"/>
    <property type="match status" value="1"/>
</dbReference>
<accession>A0AAV1SMC1</accession>
<evidence type="ECO:0000256" key="1">
    <source>
        <dbReference type="ARBA" id="ARBA00022723"/>
    </source>
</evidence>
<evidence type="ECO:0000256" key="2">
    <source>
        <dbReference type="ARBA" id="ARBA00022771"/>
    </source>
</evidence>
<evidence type="ECO:0000313" key="6">
    <source>
        <dbReference type="EMBL" id="CAK7354914.1"/>
    </source>
</evidence>
<dbReference type="GO" id="GO:0005634">
    <property type="term" value="C:nucleus"/>
    <property type="evidence" value="ECO:0007669"/>
    <property type="project" value="TreeGrafter"/>
</dbReference>
<reference evidence="6 7" key="1">
    <citation type="submission" date="2024-01" db="EMBL/GenBank/DDBJ databases">
        <authorList>
            <person name="Waweru B."/>
        </authorList>
    </citation>
    <scope>NUCLEOTIDE SEQUENCE [LARGE SCALE GENOMIC DNA]</scope>
</reference>
<dbReference type="GO" id="GO:0061630">
    <property type="term" value="F:ubiquitin protein ligase activity"/>
    <property type="evidence" value="ECO:0007669"/>
    <property type="project" value="TreeGrafter"/>
</dbReference>